<accession>A0A699XHQ0</accession>
<evidence type="ECO:0000313" key="1">
    <source>
        <dbReference type="EMBL" id="GFD57508.1"/>
    </source>
</evidence>
<dbReference type="AlphaFoldDB" id="A0A699XHQ0"/>
<name>A0A699XHQ0_TANCI</name>
<sequence>CSWSSEGQELEAVRVSWCADYHIYYHIVDFASREEISTYKVHSESTDQ</sequence>
<proteinExistence type="predicted"/>
<organism evidence="1">
    <name type="scientific">Tanacetum cinerariifolium</name>
    <name type="common">Dalmatian daisy</name>
    <name type="synonym">Chrysanthemum cinerariifolium</name>
    <dbReference type="NCBI Taxonomy" id="118510"/>
    <lineage>
        <taxon>Eukaryota</taxon>
        <taxon>Viridiplantae</taxon>
        <taxon>Streptophyta</taxon>
        <taxon>Embryophyta</taxon>
        <taxon>Tracheophyta</taxon>
        <taxon>Spermatophyta</taxon>
        <taxon>Magnoliopsida</taxon>
        <taxon>eudicotyledons</taxon>
        <taxon>Gunneridae</taxon>
        <taxon>Pentapetalae</taxon>
        <taxon>asterids</taxon>
        <taxon>campanulids</taxon>
        <taxon>Asterales</taxon>
        <taxon>Asteraceae</taxon>
        <taxon>Asteroideae</taxon>
        <taxon>Anthemideae</taxon>
        <taxon>Anthemidinae</taxon>
        <taxon>Tanacetum</taxon>
    </lineage>
</organism>
<reference evidence="1" key="1">
    <citation type="journal article" date="2019" name="Sci. Rep.">
        <title>Draft genome of Tanacetum cinerariifolium, the natural source of mosquito coil.</title>
        <authorList>
            <person name="Yamashiro T."/>
            <person name="Shiraishi A."/>
            <person name="Satake H."/>
            <person name="Nakayama K."/>
        </authorList>
    </citation>
    <scope>NUCLEOTIDE SEQUENCE</scope>
</reference>
<protein>
    <submittedName>
        <fullName evidence="1">Uncharacterized protein</fullName>
    </submittedName>
</protein>
<dbReference type="EMBL" id="BKCJ011841846">
    <property type="protein sequence ID" value="GFD57508.1"/>
    <property type="molecule type" value="Genomic_DNA"/>
</dbReference>
<feature type="non-terminal residue" evidence="1">
    <location>
        <position position="1"/>
    </location>
</feature>
<comment type="caution">
    <text evidence="1">The sequence shown here is derived from an EMBL/GenBank/DDBJ whole genome shotgun (WGS) entry which is preliminary data.</text>
</comment>
<gene>
    <name evidence="1" type="ORF">Tci_929477</name>
</gene>